<keyword evidence="2" id="KW-1185">Reference proteome</keyword>
<name>T0RJ74_SAPDV</name>
<proteinExistence type="predicted"/>
<dbReference type="Proteomes" id="UP000030762">
    <property type="component" value="Unassembled WGS sequence"/>
</dbReference>
<dbReference type="STRING" id="1156394.T0RJ74"/>
<dbReference type="OrthoDB" id="10536803at2759"/>
<organism evidence="1 2">
    <name type="scientific">Saprolegnia diclina (strain VS20)</name>
    <dbReference type="NCBI Taxonomy" id="1156394"/>
    <lineage>
        <taxon>Eukaryota</taxon>
        <taxon>Sar</taxon>
        <taxon>Stramenopiles</taxon>
        <taxon>Oomycota</taxon>
        <taxon>Saprolegniomycetes</taxon>
        <taxon>Saprolegniales</taxon>
        <taxon>Saprolegniaceae</taxon>
        <taxon>Saprolegnia</taxon>
    </lineage>
</organism>
<dbReference type="GeneID" id="19952951"/>
<reference evidence="1 2" key="1">
    <citation type="submission" date="2012-04" db="EMBL/GenBank/DDBJ databases">
        <title>The Genome Sequence of Saprolegnia declina VS20.</title>
        <authorList>
            <consortium name="The Broad Institute Genome Sequencing Platform"/>
            <person name="Russ C."/>
            <person name="Nusbaum C."/>
            <person name="Tyler B."/>
            <person name="van West P."/>
            <person name="Dieguez-Uribeondo J."/>
            <person name="de Bruijn I."/>
            <person name="Tripathy S."/>
            <person name="Jiang R."/>
            <person name="Young S.K."/>
            <person name="Zeng Q."/>
            <person name="Gargeya S."/>
            <person name="Fitzgerald M."/>
            <person name="Haas B."/>
            <person name="Abouelleil A."/>
            <person name="Alvarado L."/>
            <person name="Arachchi H.M."/>
            <person name="Berlin A."/>
            <person name="Chapman S.B."/>
            <person name="Goldberg J."/>
            <person name="Griggs A."/>
            <person name="Gujja S."/>
            <person name="Hansen M."/>
            <person name="Howarth C."/>
            <person name="Imamovic A."/>
            <person name="Larimer J."/>
            <person name="McCowen C."/>
            <person name="Montmayeur A."/>
            <person name="Murphy C."/>
            <person name="Neiman D."/>
            <person name="Pearson M."/>
            <person name="Priest M."/>
            <person name="Roberts A."/>
            <person name="Saif S."/>
            <person name="Shea T."/>
            <person name="Sisk P."/>
            <person name="Sykes S."/>
            <person name="Wortman J."/>
            <person name="Nusbaum C."/>
            <person name="Birren B."/>
        </authorList>
    </citation>
    <scope>NUCLEOTIDE SEQUENCE [LARGE SCALE GENOMIC DNA]</scope>
    <source>
        <strain evidence="1 2">VS20</strain>
    </source>
</reference>
<gene>
    <name evidence="1" type="ORF">SDRG_12224</name>
</gene>
<accession>T0RJ74</accession>
<dbReference type="InParanoid" id="T0RJ74"/>
<protein>
    <submittedName>
        <fullName evidence="1">Uncharacterized protein</fullName>
    </submittedName>
</protein>
<dbReference type="VEuPathDB" id="FungiDB:SDRG_12224"/>
<dbReference type="RefSeq" id="XP_008616509.1">
    <property type="nucleotide sequence ID" value="XM_008618287.1"/>
</dbReference>
<dbReference type="EMBL" id="JH767179">
    <property type="protein sequence ID" value="EQC29942.1"/>
    <property type="molecule type" value="Genomic_DNA"/>
</dbReference>
<dbReference type="AlphaFoldDB" id="T0RJ74"/>
<evidence type="ECO:0000313" key="2">
    <source>
        <dbReference type="Proteomes" id="UP000030762"/>
    </source>
</evidence>
<sequence length="102" mass="11032">MQLTRNIVRGFSGETVYAIINLVKGAFAGMKALDALNGNCVKSTHTDEYLEITRVELGALPPSLTSLVLDGCFTTEIALPEATNLTELYAHRHLLTSSHLTA</sequence>
<evidence type="ECO:0000313" key="1">
    <source>
        <dbReference type="EMBL" id="EQC29942.1"/>
    </source>
</evidence>